<organism evidence="2 3">
    <name type="scientific">Nocardia tenerifensis</name>
    <dbReference type="NCBI Taxonomy" id="228006"/>
    <lineage>
        <taxon>Bacteria</taxon>
        <taxon>Bacillati</taxon>
        <taxon>Actinomycetota</taxon>
        <taxon>Actinomycetes</taxon>
        <taxon>Mycobacteriales</taxon>
        <taxon>Nocardiaceae</taxon>
        <taxon>Nocardia</taxon>
    </lineage>
</organism>
<evidence type="ECO:0000313" key="3">
    <source>
        <dbReference type="Proteomes" id="UP000247569"/>
    </source>
</evidence>
<proteinExistence type="predicted"/>
<sequence>MQRHSIFRWRRILPLLGLAGPAMTTGGNPEEAGLEQASLDQTQESTFGFVPLWPFKSEADAVAWVSSYQTDGVDAWHLDPGLTALAFTKDFLGHHTVDKVVGGPDSGNVGDRESLISVGFDAPNGASIIAAVLHLARIGPGDDAPWEVVGSQGGTLVVDTPAYGATVTSPLEVGGRITGVDENLTVQIRVQGQPEPIGLVTGIEGGGTDEPWSATVSFTADPGSALTIAVSTGGHIADVEHFAVTGALH</sequence>
<feature type="signal peptide" evidence="1">
    <location>
        <begin position="1"/>
        <end position="24"/>
    </location>
</feature>
<name>A0A318KA04_9NOCA</name>
<dbReference type="Proteomes" id="UP000247569">
    <property type="component" value="Unassembled WGS sequence"/>
</dbReference>
<keyword evidence="1" id="KW-0732">Signal</keyword>
<dbReference type="AlphaFoldDB" id="A0A318KA04"/>
<reference evidence="2 3" key="1">
    <citation type="submission" date="2018-05" db="EMBL/GenBank/DDBJ databases">
        <title>Genomic Encyclopedia of Type Strains, Phase IV (KMG-IV): sequencing the most valuable type-strain genomes for metagenomic binning, comparative biology and taxonomic classification.</title>
        <authorList>
            <person name="Goeker M."/>
        </authorList>
    </citation>
    <scope>NUCLEOTIDE SEQUENCE [LARGE SCALE GENOMIC DNA]</scope>
    <source>
        <strain evidence="2 3">DSM 44704</strain>
    </source>
</reference>
<dbReference type="EMBL" id="QJKF01000001">
    <property type="protein sequence ID" value="PXX71391.1"/>
    <property type="molecule type" value="Genomic_DNA"/>
</dbReference>
<gene>
    <name evidence="2" type="ORF">DFR70_101813</name>
</gene>
<comment type="caution">
    <text evidence="2">The sequence shown here is derived from an EMBL/GenBank/DDBJ whole genome shotgun (WGS) entry which is preliminary data.</text>
</comment>
<keyword evidence="3" id="KW-1185">Reference proteome</keyword>
<evidence type="ECO:0000256" key="1">
    <source>
        <dbReference type="SAM" id="SignalP"/>
    </source>
</evidence>
<accession>A0A318KA04</accession>
<feature type="chain" id="PRO_5038390986" evidence="1">
    <location>
        <begin position="25"/>
        <end position="249"/>
    </location>
</feature>
<dbReference type="RefSeq" id="WP_246002693.1">
    <property type="nucleotide sequence ID" value="NZ_QJKF01000001.1"/>
</dbReference>
<evidence type="ECO:0000313" key="2">
    <source>
        <dbReference type="EMBL" id="PXX71391.1"/>
    </source>
</evidence>
<protein>
    <submittedName>
        <fullName evidence="2">Uncharacterized protein</fullName>
    </submittedName>
</protein>